<dbReference type="AlphaFoldDB" id="A0A4Y2C514"/>
<reference evidence="1 2" key="1">
    <citation type="journal article" date="2019" name="Sci. Rep.">
        <title>Orb-weaving spider Araneus ventricosus genome elucidates the spidroin gene catalogue.</title>
        <authorList>
            <person name="Kono N."/>
            <person name="Nakamura H."/>
            <person name="Ohtoshi R."/>
            <person name="Moran D.A.P."/>
            <person name="Shinohara A."/>
            <person name="Yoshida Y."/>
            <person name="Fujiwara M."/>
            <person name="Mori M."/>
            <person name="Tomita M."/>
            <person name="Arakawa K."/>
        </authorList>
    </citation>
    <scope>NUCLEOTIDE SEQUENCE [LARGE SCALE GENOMIC DNA]</scope>
</reference>
<protein>
    <submittedName>
        <fullName evidence="1">Uncharacterized protein</fullName>
    </submittedName>
</protein>
<evidence type="ECO:0000313" key="2">
    <source>
        <dbReference type="Proteomes" id="UP000499080"/>
    </source>
</evidence>
<comment type="caution">
    <text evidence="1">The sequence shown here is derived from an EMBL/GenBank/DDBJ whole genome shotgun (WGS) entry which is preliminary data.</text>
</comment>
<sequence>MKNTRRHDVCIGLQPLVTTTRPNRKTLYFLSASSPSSTHFQSFSLARNHLVSYGRLTISKARFSSFLMLPLPPSKNVAWKIMSLTTRHLLFLSQNKMPYQTILSLLSSGAKGQAFFYWQGIETKINLVAPRRQTVLKNSPTRPATPCARPKDLQIANWKARTLS</sequence>
<dbReference type="EMBL" id="BGPR01000149">
    <property type="protein sequence ID" value="GBL99551.1"/>
    <property type="molecule type" value="Genomic_DNA"/>
</dbReference>
<dbReference type="Proteomes" id="UP000499080">
    <property type="component" value="Unassembled WGS sequence"/>
</dbReference>
<proteinExistence type="predicted"/>
<gene>
    <name evidence="1" type="ORF">AVEN_68818_1</name>
</gene>
<organism evidence="1 2">
    <name type="scientific">Araneus ventricosus</name>
    <name type="common">Orbweaver spider</name>
    <name type="synonym">Epeira ventricosa</name>
    <dbReference type="NCBI Taxonomy" id="182803"/>
    <lineage>
        <taxon>Eukaryota</taxon>
        <taxon>Metazoa</taxon>
        <taxon>Ecdysozoa</taxon>
        <taxon>Arthropoda</taxon>
        <taxon>Chelicerata</taxon>
        <taxon>Arachnida</taxon>
        <taxon>Araneae</taxon>
        <taxon>Araneomorphae</taxon>
        <taxon>Entelegynae</taxon>
        <taxon>Araneoidea</taxon>
        <taxon>Araneidae</taxon>
        <taxon>Araneus</taxon>
    </lineage>
</organism>
<keyword evidence="2" id="KW-1185">Reference proteome</keyword>
<accession>A0A4Y2C514</accession>
<name>A0A4Y2C514_ARAVE</name>
<evidence type="ECO:0000313" key="1">
    <source>
        <dbReference type="EMBL" id="GBL99551.1"/>
    </source>
</evidence>